<dbReference type="PANTHER" id="PTHR43808">
    <property type="entry name" value="ACETYLORNITHINE DEACETYLASE"/>
    <property type="match status" value="1"/>
</dbReference>
<comment type="caution">
    <text evidence="1">The sequence shown here is derived from an EMBL/GenBank/DDBJ whole genome shotgun (WGS) entry which is preliminary data.</text>
</comment>
<protein>
    <submittedName>
        <fullName evidence="1">Arginine utilization protein RocB</fullName>
    </submittedName>
</protein>
<dbReference type="Gene3D" id="3.40.630.10">
    <property type="entry name" value="Zn peptidases"/>
    <property type="match status" value="1"/>
</dbReference>
<dbReference type="PANTHER" id="PTHR43808:SF27">
    <property type="entry name" value="PROTEIN ROCB"/>
    <property type="match status" value="1"/>
</dbReference>
<dbReference type="Pfam" id="PF01546">
    <property type="entry name" value="Peptidase_M20"/>
    <property type="match status" value="1"/>
</dbReference>
<organism evidence="1 2">
    <name type="scientific">Geomicrobium sediminis</name>
    <dbReference type="NCBI Taxonomy" id="1347788"/>
    <lineage>
        <taxon>Bacteria</taxon>
        <taxon>Bacillati</taxon>
        <taxon>Bacillota</taxon>
        <taxon>Bacilli</taxon>
        <taxon>Bacillales</taxon>
        <taxon>Geomicrobium</taxon>
    </lineage>
</organism>
<name>A0ABS2PBM5_9BACL</name>
<gene>
    <name evidence="1" type="ORF">JOD17_001884</name>
</gene>
<proteinExistence type="predicted"/>
<dbReference type="InterPro" id="IPR012166">
    <property type="entry name" value="Uncharacterised_RocB"/>
</dbReference>
<dbReference type="InterPro" id="IPR002933">
    <property type="entry name" value="Peptidase_M20"/>
</dbReference>
<dbReference type="EMBL" id="JAFBEC010000005">
    <property type="protein sequence ID" value="MBM7632790.1"/>
    <property type="molecule type" value="Genomic_DNA"/>
</dbReference>
<evidence type="ECO:0000313" key="1">
    <source>
        <dbReference type="EMBL" id="MBM7632790.1"/>
    </source>
</evidence>
<dbReference type="Proteomes" id="UP000741863">
    <property type="component" value="Unassembled WGS sequence"/>
</dbReference>
<accession>A0ABS2PBM5</accession>
<sequence>MNTTSFEQKKQLLAELVAIPSITGTESEKLFPKHLYNRLLQLDYFNQHREYLHLGESPQSAEFLTALYKHEHATKTVVMMSHFDVVSVENYGELDSIAFDIEQVTEWFHNHESQFSGSTLKDIQTEEYIFGRGAMDMKAGLVIQLSILEKAIKESWPINLVLLTVPDEEVNSAGMRAAVEHLYELKTLHNLDYELFLNSEPVFTQTPGDEQFYVYSGSIGKIMPSVFCYGVETHVGEPLSGLTSTFMLSQVTSQIEYNERFREQVDGEETPLPVALYQKDLQESYSVKTPYRSTSLFNVFLFERSAFDIEKIFREEVAVAVETLNTRAERIGLPKTTVMNFDELLIYAQEKHGQELLTEWQQEIFSNETFDDRAKASMMIDKILLRCDELAPVVITYFSPPYYPAVRSKKADIEPIVELIRTTSQERFNRDVKHLNYFNGISDLSYLAYKHARNDASYERNTPGFNWSYSIPFHIMSKLNAPVLNVGPLGKDAHKSTERLHAKSAFVEVPQLIEEVLHKMFEQSGD</sequence>
<dbReference type="InterPro" id="IPR050072">
    <property type="entry name" value="Peptidase_M20A"/>
</dbReference>
<dbReference type="SUPFAM" id="SSF53187">
    <property type="entry name" value="Zn-dependent exopeptidases"/>
    <property type="match status" value="1"/>
</dbReference>
<dbReference type="PIRSF" id="PIRSF010386">
    <property type="entry name" value="RocB"/>
    <property type="match status" value="1"/>
</dbReference>
<keyword evidence="2" id="KW-1185">Reference proteome</keyword>
<dbReference type="RefSeq" id="WP_204697203.1">
    <property type="nucleotide sequence ID" value="NZ_JAFBEC010000005.1"/>
</dbReference>
<evidence type="ECO:0000313" key="2">
    <source>
        <dbReference type="Proteomes" id="UP000741863"/>
    </source>
</evidence>
<reference evidence="1 2" key="1">
    <citation type="submission" date="2021-01" db="EMBL/GenBank/DDBJ databases">
        <title>Genomic Encyclopedia of Type Strains, Phase IV (KMG-IV): sequencing the most valuable type-strain genomes for metagenomic binning, comparative biology and taxonomic classification.</title>
        <authorList>
            <person name="Goeker M."/>
        </authorList>
    </citation>
    <scope>NUCLEOTIDE SEQUENCE [LARGE SCALE GENOMIC DNA]</scope>
    <source>
        <strain evidence="1 2">DSM 25540</strain>
    </source>
</reference>